<dbReference type="Proteomes" id="UP000305948">
    <property type="component" value="Unassembled WGS sequence"/>
</dbReference>
<name>A0A5C3N5Y6_9AGAM</name>
<sequence length="393" mass="44376">MSTAFHDLNTDVVQNVLQFMFMPDVSRFMRTCHGAYNLALPFLIASVELSWDLSHRGCCDGKLLGFCNFMLAESGSADDRPSRLRELRITLPSHYRGVGFMGERRLLERSVAFAFASVLAKAINLVYLDLTESEVVLLSHPSIPDALINQCPKLARVSFGQSDRVSMATKWQMRHLQHISLRCSLQGIGELLESFACRPTSLEITLSIPPKLHGDEWGDEWGNLVWPQVQTFSLSGETMSAARISQIFPNLRRLKYRSPAYGGLCWKDRRDLRDAKEPLLWKELEYVESGDYTVWHSNLKCHVHELCMPFSGSRVQDTTFTEAILDILRDTTPVSVSLAISTMAPIDFFDNLPRTLKNVDFLEICLLAIWSPDEVAPRIVKATIALLVSCYVA</sequence>
<evidence type="ECO:0008006" key="3">
    <source>
        <dbReference type="Google" id="ProtNLM"/>
    </source>
</evidence>
<dbReference type="AlphaFoldDB" id="A0A5C3N5Y6"/>
<dbReference type="OrthoDB" id="2780918at2759"/>
<dbReference type="STRING" id="5364.A0A5C3N5Y6"/>
<proteinExistence type="predicted"/>
<evidence type="ECO:0000313" key="1">
    <source>
        <dbReference type="EMBL" id="TFK51896.1"/>
    </source>
</evidence>
<gene>
    <name evidence="1" type="ORF">OE88DRAFT_1484232</name>
</gene>
<protein>
    <recommendedName>
        <fullName evidence="3">F-box domain-containing protein</fullName>
    </recommendedName>
</protein>
<accession>A0A5C3N5Y6</accession>
<reference evidence="1 2" key="1">
    <citation type="journal article" date="2019" name="Nat. Ecol. Evol.">
        <title>Megaphylogeny resolves global patterns of mushroom evolution.</title>
        <authorList>
            <person name="Varga T."/>
            <person name="Krizsan K."/>
            <person name="Foldi C."/>
            <person name="Dima B."/>
            <person name="Sanchez-Garcia M."/>
            <person name="Sanchez-Ramirez S."/>
            <person name="Szollosi G.J."/>
            <person name="Szarkandi J.G."/>
            <person name="Papp V."/>
            <person name="Albert L."/>
            <person name="Andreopoulos W."/>
            <person name="Angelini C."/>
            <person name="Antonin V."/>
            <person name="Barry K.W."/>
            <person name="Bougher N.L."/>
            <person name="Buchanan P."/>
            <person name="Buyck B."/>
            <person name="Bense V."/>
            <person name="Catcheside P."/>
            <person name="Chovatia M."/>
            <person name="Cooper J."/>
            <person name="Damon W."/>
            <person name="Desjardin D."/>
            <person name="Finy P."/>
            <person name="Geml J."/>
            <person name="Haridas S."/>
            <person name="Hughes K."/>
            <person name="Justo A."/>
            <person name="Karasinski D."/>
            <person name="Kautmanova I."/>
            <person name="Kiss B."/>
            <person name="Kocsube S."/>
            <person name="Kotiranta H."/>
            <person name="LaButti K.M."/>
            <person name="Lechner B.E."/>
            <person name="Liimatainen K."/>
            <person name="Lipzen A."/>
            <person name="Lukacs Z."/>
            <person name="Mihaltcheva S."/>
            <person name="Morgado L.N."/>
            <person name="Niskanen T."/>
            <person name="Noordeloos M.E."/>
            <person name="Ohm R.A."/>
            <person name="Ortiz-Santana B."/>
            <person name="Ovrebo C."/>
            <person name="Racz N."/>
            <person name="Riley R."/>
            <person name="Savchenko A."/>
            <person name="Shiryaev A."/>
            <person name="Soop K."/>
            <person name="Spirin V."/>
            <person name="Szebenyi C."/>
            <person name="Tomsovsky M."/>
            <person name="Tulloss R.E."/>
            <person name="Uehling J."/>
            <person name="Grigoriev I.V."/>
            <person name="Vagvolgyi C."/>
            <person name="Papp T."/>
            <person name="Martin F.M."/>
            <person name="Miettinen O."/>
            <person name="Hibbett D.S."/>
            <person name="Nagy L.G."/>
        </authorList>
    </citation>
    <scope>NUCLEOTIDE SEQUENCE [LARGE SCALE GENOMIC DNA]</scope>
    <source>
        <strain evidence="1 2">OMC1185</strain>
    </source>
</reference>
<organism evidence="1 2">
    <name type="scientific">Heliocybe sulcata</name>
    <dbReference type="NCBI Taxonomy" id="5364"/>
    <lineage>
        <taxon>Eukaryota</taxon>
        <taxon>Fungi</taxon>
        <taxon>Dikarya</taxon>
        <taxon>Basidiomycota</taxon>
        <taxon>Agaricomycotina</taxon>
        <taxon>Agaricomycetes</taxon>
        <taxon>Gloeophyllales</taxon>
        <taxon>Gloeophyllaceae</taxon>
        <taxon>Heliocybe</taxon>
    </lineage>
</organism>
<dbReference type="EMBL" id="ML213510">
    <property type="protein sequence ID" value="TFK51896.1"/>
    <property type="molecule type" value="Genomic_DNA"/>
</dbReference>
<evidence type="ECO:0000313" key="2">
    <source>
        <dbReference type="Proteomes" id="UP000305948"/>
    </source>
</evidence>
<keyword evidence="2" id="KW-1185">Reference proteome</keyword>